<reference evidence="2 3" key="1">
    <citation type="submission" date="2019-05" db="EMBL/GenBank/DDBJ databases">
        <authorList>
            <person name="Lee S.D."/>
        </authorList>
    </citation>
    <scope>NUCLEOTIDE SEQUENCE [LARGE SCALE GENOMIC DNA]</scope>
    <source>
        <strain evidence="2 3">YC2-7</strain>
    </source>
</reference>
<accession>A0A848K6X0</accession>
<comment type="caution">
    <text evidence="2">The sequence shown here is derived from an EMBL/GenBank/DDBJ whole genome shotgun (WGS) entry which is preliminary data.</text>
</comment>
<protein>
    <submittedName>
        <fullName evidence="2">Uncharacterized protein</fullName>
    </submittedName>
</protein>
<reference evidence="2 3" key="2">
    <citation type="submission" date="2020-06" db="EMBL/GenBank/DDBJ databases">
        <title>Antribacter stalactiti gen. nov., sp. nov., a new member of the family Nacardiaceae isolated from a cave.</title>
        <authorList>
            <person name="Kim I.S."/>
        </authorList>
    </citation>
    <scope>NUCLEOTIDE SEQUENCE [LARGE SCALE GENOMIC DNA]</scope>
    <source>
        <strain evidence="2 3">YC2-7</strain>
    </source>
</reference>
<evidence type="ECO:0000256" key="1">
    <source>
        <dbReference type="SAM" id="MobiDB-lite"/>
    </source>
</evidence>
<dbReference type="RefSeq" id="WP_169585146.1">
    <property type="nucleotide sequence ID" value="NZ_VCQU01000001.1"/>
</dbReference>
<feature type="compositionally biased region" description="Polar residues" evidence="1">
    <location>
        <begin position="122"/>
        <end position="132"/>
    </location>
</feature>
<sequence length="198" mass="19732">MKITKIGFAAVTAATIGALVVSGCSKDKDDSSSKSTTSAKAATTSASATKDYSTLLIKASDIESPGDTFTMQTPTTNPGGHPGVAALFSNQGDTREIGDSILILPDEASATKALEAASDALSTSVTGGTPESATVGDGGTVVQGTSPDGSKAVTVLIFTQGKAFVTLEFDSAPGDVVPLEGVTDVGTRQAEAIKKGLS</sequence>
<dbReference type="AlphaFoldDB" id="A0A848K6X0"/>
<dbReference type="EMBL" id="VCQU01000001">
    <property type="protein sequence ID" value="NMN94503.1"/>
    <property type="molecule type" value="Genomic_DNA"/>
</dbReference>
<proteinExistence type="predicted"/>
<evidence type="ECO:0000313" key="3">
    <source>
        <dbReference type="Proteomes" id="UP000535543"/>
    </source>
</evidence>
<dbReference type="PROSITE" id="PS51257">
    <property type="entry name" value="PROKAR_LIPOPROTEIN"/>
    <property type="match status" value="1"/>
</dbReference>
<evidence type="ECO:0000313" key="2">
    <source>
        <dbReference type="EMBL" id="NMN94503.1"/>
    </source>
</evidence>
<organism evidence="2 3">
    <name type="scientific">Antrihabitans stalactiti</name>
    <dbReference type="NCBI Taxonomy" id="2584121"/>
    <lineage>
        <taxon>Bacteria</taxon>
        <taxon>Bacillati</taxon>
        <taxon>Actinomycetota</taxon>
        <taxon>Actinomycetes</taxon>
        <taxon>Mycobacteriales</taxon>
        <taxon>Nocardiaceae</taxon>
        <taxon>Antrihabitans</taxon>
    </lineage>
</organism>
<name>A0A848K6X0_9NOCA</name>
<feature type="region of interest" description="Disordered" evidence="1">
    <location>
        <begin position="122"/>
        <end position="146"/>
    </location>
</feature>
<keyword evidence="3" id="KW-1185">Reference proteome</keyword>
<dbReference type="Proteomes" id="UP000535543">
    <property type="component" value="Unassembled WGS sequence"/>
</dbReference>
<gene>
    <name evidence="2" type="ORF">FGL95_05550</name>
</gene>